<evidence type="ECO:0000256" key="4">
    <source>
        <dbReference type="PROSITE-ProRule" id="PRU00473"/>
    </source>
</evidence>
<dbReference type="InterPro" id="IPR036737">
    <property type="entry name" value="OmpA-like_sf"/>
</dbReference>
<dbReference type="OrthoDB" id="9782229at2"/>
<dbReference type="InterPro" id="IPR006665">
    <property type="entry name" value="OmpA-like"/>
</dbReference>
<dbReference type="EMBL" id="CP002299">
    <property type="protein sequence ID" value="ADP82788.1"/>
    <property type="molecule type" value="Genomic_DNA"/>
</dbReference>
<dbReference type="CDD" id="cd07185">
    <property type="entry name" value="OmpA_C-like"/>
    <property type="match status" value="1"/>
</dbReference>
<dbReference type="HOGENOM" id="CLU_723107_0_0_11"/>
<keyword evidence="9" id="KW-1185">Reference proteome</keyword>
<dbReference type="InterPro" id="IPR050330">
    <property type="entry name" value="Bact_OuterMem_StrucFunc"/>
</dbReference>
<dbReference type="Proteomes" id="UP000002484">
    <property type="component" value="Chromosome"/>
</dbReference>
<evidence type="ECO:0000313" key="9">
    <source>
        <dbReference type="Proteomes" id="UP000002484"/>
    </source>
</evidence>
<reference evidence="8 9" key="1">
    <citation type="submission" date="2010-10" db="EMBL/GenBank/DDBJ databases">
        <title>Complete sequence of Frankia sp. EuI1c.</title>
        <authorList>
            <consortium name="US DOE Joint Genome Institute"/>
            <person name="Lucas S."/>
            <person name="Copeland A."/>
            <person name="Lapidus A."/>
            <person name="Cheng J.-F."/>
            <person name="Bruce D."/>
            <person name="Goodwin L."/>
            <person name="Pitluck S."/>
            <person name="Chertkov O."/>
            <person name="Detter J.C."/>
            <person name="Han C."/>
            <person name="Tapia R."/>
            <person name="Land M."/>
            <person name="Hauser L."/>
            <person name="Jeffries C."/>
            <person name="Kyrpides N."/>
            <person name="Ivanova N."/>
            <person name="Mikhailova N."/>
            <person name="Beauchemin N."/>
            <person name="Sen A."/>
            <person name="Sur S.A."/>
            <person name="Gtari M."/>
            <person name="Wall L."/>
            <person name="Tisa L."/>
            <person name="Woyke T."/>
        </authorList>
    </citation>
    <scope>NUCLEOTIDE SEQUENCE [LARGE SCALE GENOMIC DNA]</scope>
    <source>
        <strain evidence="9">DSM 45817 / CECT 9037 / EuI1c</strain>
    </source>
</reference>
<dbReference type="PROSITE" id="PS51123">
    <property type="entry name" value="OMPA_2"/>
    <property type="match status" value="1"/>
</dbReference>
<dbReference type="RefSeq" id="WP_013425906.1">
    <property type="nucleotide sequence ID" value="NC_014666.1"/>
</dbReference>
<dbReference type="eggNOG" id="COG2885">
    <property type="taxonomic scope" value="Bacteria"/>
</dbReference>
<dbReference type="InParanoid" id="E3J0L9"/>
<organism evidence="8 9">
    <name type="scientific">Pseudofrankia inefficax (strain DSM 45817 / CECT 9037 / DDB 130130 / EuI1c)</name>
    <name type="common">Frankia inefficax</name>
    <dbReference type="NCBI Taxonomy" id="298654"/>
    <lineage>
        <taxon>Bacteria</taxon>
        <taxon>Bacillati</taxon>
        <taxon>Actinomycetota</taxon>
        <taxon>Actinomycetes</taxon>
        <taxon>Frankiales</taxon>
        <taxon>Frankiaceae</taxon>
        <taxon>Pseudofrankia</taxon>
    </lineage>
</organism>
<feature type="domain" description="OmpA-like" evidence="7">
    <location>
        <begin position="256"/>
        <end position="371"/>
    </location>
</feature>
<evidence type="ECO:0000256" key="2">
    <source>
        <dbReference type="ARBA" id="ARBA00023136"/>
    </source>
</evidence>
<evidence type="ECO:0000259" key="7">
    <source>
        <dbReference type="PROSITE" id="PS51123"/>
    </source>
</evidence>
<feature type="compositionally biased region" description="Gly residues" evidence="5">
    <location>
        <begin position="243"/>
        <end position="253"/>
    </location>
</feature>
<evidence type="ECO:0000256" key="1">
    <source>
        <dbReference type="ARBA" id="ARBA00004442"/>
    </source>
</evidence>
<dbReference type="Pfam" id="PF00691">
    <property type="entry name" value="OmpA"/>
    <property type="match status" value="1"/>
</dbReference>
<dbReference type="PANTHER" id="PTHR30329:SF21">
    <property type="entry name" value="LIPOPROTEIN YIAD-RELATED"/>
    <property type="match status" value="1"/>
</dbReference>
<dbReference type="Gene3D" id="3.40.1520.20">
    <property type="match status" value="1"/>
</dbReference>
<proteinExistence type="predicted"/>
<feature type="transmembrane region" description="Helical" evidence="6">
    <location>
        <begin position="15"/>
        <end position="35"/>
    </location>
</feature>
<gene>
    <name evidence="8" type="ordered locus">FraEuI1c_4798</name>
</gene>
<evidence type="ECO:0000256" key="5">
    <source>
        <dbReference type="SAM" id="MobiDB-lite"/>
    </source>
</evidence>
<dbReference type="KEGG" id="fri:FraEuI1c_4798"/>
<keyword evidence="3" id="KW-0998">Cell outer membrane</keyword>
<dbReference type="AlphaFoldDB" id="E3J0L9"/>
<name>E3J0L9_PSEI1</name>
<dbReference type="STRING" id="298654.FraEuI1c_4798"/>
<evidence type="ECO:0000256" key="6">
    <source>
        <dbReference type="SAM" id="Phobius"/>
    </source>
</evidence>
<dbReference type="PANTHER" id="PTHR30329">
    <property type="entry name" value="STATOR ELEMENT OF FLAGELLAR MOTOR COMPLEX"/>
    <property type="match status" value="1"/>
</dbReference>
<keyword evidence="6" id="KW-0812">Transmembrane</keyword>
<evidence type="ECO:0000313" key="8">
    <source>
        <dbReference type="EMBL" id="ADP82788.1"/>
    </source>
</evidence>
<dbReference type="InterPro" id="IPR006664">
    <property type="entry name" value="OMP_bac"/>
</dbReference>
<feature type="region of interest" description="Disordered" evidence="5">
    <location>
        <begin position="231"/>
        <end position="255"/>
    </location>
</feature>
<sequence length="371" mass="36705">MVLSAVTQLKRPRPVAFAVSLLLTWLVLALLAVGLRRGPIEKDLSQRANEAVRQSGASQVVVTVAGTAATLHGDFASVAAADAALRAARVDGVSSARLGSDALVATRPAQPVVLTVEQGRLTVRATVPDRTRRTALLDAVVDATGGQLTSDIAVDPRAAQPAVPALAGLVTALTRAPGTHTLTLDGGHLVLTGTVANESGRTSLGAAVLTAGRVGGTRIDLDNRLVVATAAAPGPRSPDAGAAGTGGAQGPGGDAAALAAAASGHPVTFASDSAVLSDRDRAALDLVAAALRAGTAPALVAGHTDSTGPASLNEALSLGRAQAAVGYLVSQGVPAGRLRAVGYGASRPAADNATPAGRAANRRVEIVTDAS</sequence>
<dbReference type="SUPFAM" id="SSF103088">
    <property type="entry name" value="OmpA-like"/>
    <property type="match status" value="1"/>
</dbReference>
<comment type="subcellular location">
    <subcellularLocation>
        <location evidence="1">Cell outer membrane</location>
    </subcellularLocation>
</comment>
<evidence type="ECO:0000256" key="3">
    <source>
        <dbReference type="ARBA" id="ARBA00023237"/>
    </source>
</evidence>
<accession>E3J0L9</accession>
<keyword evidence="2 4" id="KW-0472">Membrane</keyword>
<protein>
    <submittedName>
        <fullName evidence="8">OmpA/MotB domain protein</fullName>
    </submittedName>
</protein>
<dbReference type="PRINTS" id="PR01021">
    <property type="entry name" value="OMPADOMAIN"/>
</dbReference>
<dbReference type="Gene3D" id="3.30.1330.60">
    <property type="entry name" value="OmpA-like domain"/>
    <property type="match status" value="1"/>
</dbReference>
<dbReference type="GO" id="GO:0009279">
    <property type="term" value="C:cell outer membrane"/>
    <property type="evidence" value="ECO:0007669"/>
    <property type="project" value="UniProtKB-SubCell"/>
</dbReference>
<dbReference type="PRINTS" id="PR01023">
    <property type="entry name" value="NAFLGMOTY"/>
</dbReference>
<keyword evidence="6" id="KW-1133">Transmembrane helix</keyword>